<keyword evidence="4" id="KW-1185">Reference proteome</keyword>
<dbReference type="PIRSF" id="PIRSF016184">
    <property type="entry name" value="PhzC_PhzF"/>
    <property type="match status" value="1"/>
</dbReference>
<dbReference type="PANTHER" id="PTHR13774:SF17">
    <property type="entry name" value="PHENAZINE BIOSYNTHESIS-LIKE DOMAIN-CONTAINING PROTEIN"/>
    <property type="match status" value="1"/>
</dbReference>
<dbReference type="SUPFAM" id="SSF54506">
    <property type="entry name" value="Diaminopimelate epimerase-like"/>
    <property type="match status" value="1"/>
</dbReference>
<name>A0A4S4ERG7_CAMSN</name>
<evidence type="ECO:0000313" key="4">
    <source>
        <dbReference type="Proteomes" id="UP000306102"/>
    </source>
</evidence>
<comment type="caution">
    <text evidence="3">The sequence shown here is derived from an EMBL/GenBank/DDBJ whole genome shotgun (WGS) entry which is preliminary data.</text>
</comment>
<dbReference type="PANTHER" id="PTHR13774">
    <property type="entry name" value="PHENAZINE BIOSYNTHESIS PROTEIN"/>
    <property type="match status" value="1"/>
</dbReference>
<evidence type="ECO:0000256" key="1">
    <source>
        <dbReference type="ARBA" id="ARBA00008270"/>
    </source>
</evidence>
<accession>A0A4S4ERG7</accession>
<dbReference type="GO" id="GO:0016853">
    <property type="term" value="F:isomerase activity"/>
    <property type="evidence" value="ECO:0007669"/>
    <property type="project" value="UniProtKB-KW"/>
</dbReference>
<evidence type="ECO:0000256" key="2">
    <source>
        <dbReference type="ARBA" id="ARBA00023235"/>
    </source>
</evidence>
<protein>
    <submittedName>
        <fullName evidence="3">Uncharacterized protein</fullName>
    </submittedName>
</protein>
<dbReference type="Proteomes" id="UP000306102">
    <property type="component" value="Unassembled WGS sequence"/>
</dbReference>
<dbReference type="EMBL" id="SDRB02002686">
    <property type="protein sequence ID" value="THG19032.1"/>
    <property type="molecule type" value="Genomic_DNA"/>
</dbReference>
<dbReference type="InterPro" id="IPR003719">
    <property type="entry name" value="Phenazine_PhzF-like"/>
</dbReference>
<reference evidence="3 4" key="1">
    <citation type="journal article" date="2018" name="Proc. Natl. Acad. Sci. U.S.A.">
        <title>Draft genome sequence of Camellia sinensis var. sinensis provides insights into the evolution of the tea genome and tea quality.</title>
        <authorList>
            <person name="Wei C."/>
            <person name="Yang H."/>
            <person name="Wang S."/>
            <person name="Zhao J."/>
            <person name="Liu C."/>
            <person name="Gao L."/>
            <person name="Xia E."/>
            <person name="Lu Y."/>
            <person name="Tai Y."/>
            <person name="She G."/>
            <person name="Sun J."/>
            <person name="Cao H."/>
            <person name="Tong W."/>
            <person name="Gao Q."/>
            <person name="Li Y."/>
            <person name="Deng W."/>
            <person name="Jiang X."/>
            <person name="Wang W."/>
            <person name="Chen Q."/>
            <person name="Zhang S."/>
            <person name="Li H."/>
            <person name="Wu J."/>
            <person name="Wang P."/>
            <person name="Li P."/>
            <person name="Shi C."/>
            <person name="Zheng F."/>
            <person name="Jian J."/>
            <person name="Huang B."/>
            <person name="Shan D."/>
            <person name="Shi M."/>
            <person name="Fang C."/>
            <person name="Yue Y."/>
            <person name="Li F."/>
            <person name="Li D."/>
            <person name="Wei S."/>
            <person name="Han B."/>
            <person name="Jiang C."/>
            <person name="Yin Y."/>
            <person name="Xia T."/>
            <person name="Zhang Z."/>
            <person name="Bennetzen J.L."/>
            <person name="Zhao S."/>
            <person name="Wan X."/>
        </authorList>
    </citation>
    <scope>NUCLEOTIDE SEQUENCE [LARGE SCALE GENOMIC DNA]</scope>
    <source>
        <strain evidence="4">cv. Shuchazao</strain>
        <tissue evidence="3">Leaf</tissue>
    </source>
</reference>
<proteinExistence type="inferred from homology"/>
<dbReference type="GO" id="GO:0005737">
    <property type="term" value="C:cytoplasm"/>
    <property type="evidence" value="ECO:0007669"/>
    <property type="project" value="TreeGrafter"/>
</dbReference>
<gene>
    <name evidence="3" type="ORF">TEA_008383</name>
</gene>
<dbReference type="STRING" id="542762.A0A4S4ERG7"/>
<dbReference type="Gene3D" id="3.10.310.10">
    <property type="entry name" value="Diaminopimelate Epimerase, Chain A, domain 1"/>
    <property type="match status" value="2"/>
</dbReference>
<organism evidence="3 4">
    <name type="scientific">Camellia sinensis var. sinensis</name>
    <name type="common">China tea</name>
    <dbReference type="NCBI Taxonomy" id="542762"/>
    <lineage>
        <taxon>Eukaryota</taxon>
        <taxon>Viridiplantae</taxon>
        <taxon>Streptophyta</taxon>
        <taxon>Embryophyta</taxon>
        <taxon>Tracheophyta</taxon>
        <taxon>Spermatophyta</taxon>
        <taxon>Magnoliopsida</taxon>
        <taxon>eudicotyledons</taxon>
        <taxon>Gunneridae</taxon>
        <taxon>Pentapetalae</taxon>
        <taxon>asterids</taxon>
        <taxon>Ericales</taxon>
        <taxon>Theaceae</taxon>
        <taxon>Camellia</taxon>
    </lineage>
</organism>
<dbReference type="Pfam" id="PF02567">
    <property type="entry name" value="PhzC-PhzF"/>
    <property type="match status" value="1"/>
</dbReference>
<keyword evidence="2" id="KW-0413">Isomerase</keyword>
<comment type="similarity">
    <text evidence="1">Belongs to the PhzF family.</text>
</comment>
<evidence type="ECO:0000313" key="3">
    <source>
        <dbReference type="EMBL" id="THG19032.1"/>
    </source>
</evidence>
<sequence length="330" mass="36352">MGKKPVKYCVVDAFTGSGLKGNPAAACLLEDERDEEWLQAVASEFNLPVTCYLTRITHPESWVHHSNSSSINPRFRLRWFSPTVEVKLCGHATLAASHFLFTSGLVNGNEIEFMTLSGVLTAKRIPEVKQTHSLNLKNNSSEESQDCFSIELDFPVVPLVESDSSTEEEFLSISKALNVASVIDFKKTGAQDHIVVLGLGKTVADLQPQFDEIQKCPGRGLIVTGPAPAGSDFDFFSRFFYPKLGVMEDHVCGSAHCALAVYWSKKLGKNDFVAYAASPRGGTLNLHFDEKRQRVLLRGKAITESFAVFVVLPGSNRISRDPVDFRIPVV</sequence>
<dbReference type="AlphaFoldDB" id="A0A4S4ERG7"/>